<comment type="catalytic activity">
    <reaction evidence="7">
        <text>cytidine(1402) in 16S rRNA + S-adenosyl-L-methionine = N(4)-methylcytidine(1402) in 16S rRNA + S-adenosyl-L-homocysteine + H(+)</text>
        <dbReference type="Rhea" id="RHEA:42928"/>
        <dbReference type="Rhea" id="RHEA-COMP:10286"/>
        <dbReference type="Rhea" id="RHEA-COMP:10287"/>
        <dbReference type="ChEBI" id="CHEBI:15378"/>
        <dbReference type="ChEBI" id="CHEBI:57856"/>
        <dbReference type="ChEBI" id="CHEBI:59789"/>
        <dbReference type="ChEBI" id="CHEBI:74506"/>
        <dbReference type="ChEBI" id="CHEBI:82748"/>
        <dbReference type="EC" id="2.1.1.199"/>
    </reaction>
</comment>
<evidence type="ECO:0000256" key="1">
    <source>
        <dbReference type="ARBA" id="ARBA00010396"/>
    </source>
</evidence>
<keyword evidence="3 7" id="KW-0698">rRNA processing</keyword>
<dbReference type="FunFam" id="1.10.150.170:FF:000001">
    <property type="entry name" value="Ribosomal RNA small subunit methyltransferase H"/>
    <property type="match status" value="1"/>
</dbReference>
<proteinExistence type="inferred from homology"/>
<dbReference type="Proteomes" id="UP000612808">
    <property type="component" value="Unassembled WGS sequence"/>
</dbReference>
<evidence type="ECO:0000313" key="9">
    <source>
        <dbReference type="EMBL" id="GID09285.1"/>
    </source>
</evidence>
<dbReference type="RefSeq" id="WP_239076253.1">
    <property type="nucleotide sequence ID" value="NZ_BAAAZM010000016.1"/>
</dbReference>
<dbReference type="PIRSF" id="PIRSF004486">
    <property type="entry name" value="MraW"/>
    <property type="match status" value="1"/>
</dbReference>
<evidence type="ECO:0000256" key="8">
    <source>
        <dbReference type="SAM" id="MobiDB-lite"/>
    </source>
</evidence>
<dbReference type="Gene3D" id="1.10.150.170">
    <property type="entry name" value="Putative methyltransferase TM0872, insert domain"/>
    <property type="match status" value="1"/>
</dbReference>
<feature type="region of interest" description="Disordered" evidence="8">
    <location>
        <begin position="1"/>
        <end position="34"/>
    </location>
</feature>
<feature type="compositionally biased region" description="Basic and acidic residues" evidence="8">
    <location>
        <begin position="1"/>
        <end position="19"/>
    </location>
</feature>
<feature type="binding site" evidence="7">
    <location>
        <position position="114"/>
    </location>
    <ligand>
        <name>S-adenosyl-L-methionine</name>
        <dbReference type="ChEBI" id="CHEBI:59789"/>
    </ligand>
</feature>
<dbReference type="PANTHER" id="PTHR11265">
    <property type="entry name" value="S-ADENOSYL-METHYLTRANSFERASE MRAW"/>
    <property type="match status" value="1"/>
</dbReference>
<evidence type="ECO:0000256" key="3">
    <source>
        <dbReference type="ARBA" id="ARBA00022552"/>
    </source>
</evidence>
<dbReference type="NCBIfam" id="TIGR00006">
    <property type="entry name" value="16S rRNA (cytosine(1402)-N(4))-methyltransferase RsmH"/>
    <property type="match status" value="1"/>
</dbReference>
<accession>A0A8J3IVE9</accession>
<keyword evidence="4 7" id="KW-0489">Methyltransferase</keyword>
<keyword evidence="6 7" id="KW-0949">S-adenosyl-L-methionine</keyword>
<dbReference type="GO" id="GO:0071424">
    <property type="term" value="F:rRNA (cytosine-N4-)-methyltransferase activity"/>
    <property type="evidence" value="ECO:0007669"/>
    <property type="project" value="UniProtKB-UniRule"/>
</dbReference>
<gene>
    <name evidence="7 9" type="primary">rsmH</name>
    <name evidence="9" type="ORF">Aru02nite_01740</name>
</gene>
<feature type="binding site" evidence="7">
    <location>
        <position position="135"/>
    </location>
    <ligand>
        <name>S-adenosyl-L-methionine</name>
        <dbReference type="ChEBI" id="CHEBI:59789"/>
    </ligand>
</feature>
<dbReference type="Pfam" id="PF01795">
    <property type="entry name" value="Methyltransf_5"/>
    <property type="match status" value="1"/>
</dbReference>
<evidence type="ECO:0000256" key="5">
    <source>
        <dbReference type="ARBA" id="ARBA00022679"/>
    </source>
</evidence>
<keyword evidence="10" id="KW-1185">Reference proteome</keyword>
<dbReference type="InterPro" id="IPR029063">
    <property type="entry name" value="SAM-dependent_MTases_sf"/>
</dbReference>
<feature type="region of interest" description="Disordered" evidence="8">
    <location>
        <begin position="315"/>
        <end position="357"/>
    </location>
</feature>
<dbReference type="HAMAP" id="MF_01007">
    <property type="entry name" value="16SrRNA_methyltr_H"/>
    <property type="match status" value="1"/>
</dbReference>
<name>A0A8J3IVE9_9ACTN</name>
<comment type="subcellular location">
    <subcellularLocation>
        <location evidence="7">Cytoplasm</location>
    </subcellularLocation>
</comment>
<sequence length="357" mass="38383">MHEGVSMGDERAPRRSRPERGRRRPATPGVPVPAGTHVPVFAARSLELLAPALTGPGAVLVDATLGLGGHAELFLSTFPELRLVGLDRDTEALRRSRERLAPFADRLDTVHAVYDRIGSALADLGLSTVDGVLFDLGVSSLQLDEPARGFAYARDAPLDMRMDQTTGRTAADVVNTEPAGELTRILREYGEERFAGRIAAAIVRERERAPITSSALLADLVRDAIPAPARRTGGNPAKRTFQALRIEVNGELSVLRAALPAAIDALRVGGRIVVLSYQSLEDRIVKRELTTRARSSAPPDLPVVPPELEPELRLLSRSSEVPDEAEAAANPRATSARLRAAERIRGGRPGARVKEGS</sequence>
<evidence type="ECO:0000256" key="2">
    <source>
        <dbReference type="ARBA" id="ARBA00022490"/>
    </source>
</evidence>
<keyword evidence="5 7" id="KW-0808">Transferase</keyword>
<evidence type="ECO:0000313" key="10">
    <source>
        <dbReference type="Proteomes" id="UP000612808"/>
    </source>
</evidence>
<feature type="binding site" evidence="7">
    <location>
        <position position="87"/>
    </location>
    <ligand>
        <name>S-adenosyl-L-methionine</name>
        <dbReference type="ChEBI" id="CHEBI:59789"/>
    </ligand>
</feature>
<protein>
    <recommendedName>
        <fullName evidence="7">Ribosomal RNA small subunit methyltransferase H</fullName>
        <ecNumber evidence="7">2.1.1.199</ecNumber>
    </recommendedName>
    <alternativeName>
        <fullName evidence="7">16S rRNA m(4)C1402 methyltransferase</fullName>
    </alternativeName>
    <alternativeName>
        <fullName evidence="7">rRNA (cytosine-N(4)-)-methyltransferase RsmH</fullName>
    </alternativeName>
</protein>
<reference evidence="9" key="1">
    <citation type="submission" date="2021-01" db="EMBL/GenBank/DDBJ databases">
        <title>Whole genome shotgun sequence of Actinocatenispora rupis NBRC 107355.</title>
        <authorList>
            <person name="Komaki H."/>
            <person name="Tamura T."/>
        </authorList>
    </citation>
    <scope>NUCLEOTIDE SEQUENCE</scope>
    <source>
        <strain evidence="9">NBRC 107355</strain>
    </source>
</reference>
<dbReference type="InterPro" id="IPR002903">
    <property type="entry name" value="RsmH"/>
</dbReference>
<dbReference type="GO" id="GO:0070475">
    <property type="term" value="P:rRNA base methylation"/>
    <property type="evidence" value="ECO:0007669"/>
    <property type="project" value="UniProtKB-UniRule"/>
</dbReference>
<organism evidence="9 10">
    <name type="scientific">Actinocatenispora rupis</name>
    <dbReference type="NCBI Taxonomy" id="519421"/>
    <lineage>
        <taxon>Bacteria</taxon>
        <taxon>Bacillati</taxon>
        <taxon>Actinomycetota</taxon>
        <taxon>Actinomycetes</taxon>
        <taxon>Micromonosporales</taxon>
        <taxon>Micromonosporaceae</taxon>
        <taxon>Actinocatenispora</taxon>
    </lineage>
</organism>
<dbReference type="EC" id="2.1.1.199" evidence="7"/>
<dbReference type="SUPFAM" id="SSF81799">
    <property type="entry name" value="Putative methyltransferase TM0872, insert domain"/>
    <property type="match status" value="1"/>
</dbReference>
<evidence type="ECO:0000256" key="7">
    <source>
        <dbReference type="HAMAP-Rule" id="MF_01007"/>
    </source>
</evidence>
<evidence type="ECO:0000256" key="6">
    <source>
        <dbReference type="ARBA" id="ARBA00022691"/>
    </source>
</evidence>
<dbReference type="AlphaFoldDB" id="A0A8J3IVE9"/>
<dbReference type="InterPro" id="IPR023397">
    <property type="entry name" value="SAM-dep_MeTrfase_MraW_recog"/>
</dbReference>
<dbReference type="PANTHER" id="PTHR11265:SF0">
    <property type="entry name" value="12S RRNA N4-METHYLCYTIDINE METHYLTRANSFERASE"/>
    <property type="match status" value="1"/>
</dbReference>
<comment type="caution">
    <text evidence="9">The sequence shown here is derived from an EMBL/GenBank/DDBJ whole genome shotgun (WGS) entry which is preliminary data.</text>
</comment>
<keyword evidence="2 7" id="KW-0963">Cytoplasm</keyword>
<feature type="binding site" evidence="7">
    <location>
        <position position="142"/>
    </location>
    <ligand>
        <name>S-adenosyl-L-methionine</name>
        <dbReference type="ChEBI" id="CHEBI:59789"/>
    </ligand>
</feature>
<evidence type="ECO:0000256" key="4">
    <source>
        <dbReference type="ARBA" id="ARBA00022603"/>
    </source>
</evidence>
<dbReference type="GO" id="GO:0005737">
    <property type="term" value="C:cytoplasm"/>
    <property type="evidence" value="ECO:0007669"/>
    <property type="project" value="UniProtKB-SubCell"/>
</dbReference>
<comment type="similarity">
    <text evidence="1 7">Belongs to the methyltransferase superfamily. RsmH family.</text>
</comment>
<dbReference type="SUPFAM" id="SSF53335">
    <property type="entry name" value="S-adenosyl-L-methionine-dependent methyltransferases"/>
    <property type="match status" value="1"/>
</dbReference>
<dbReference type="Gene3D" id="3.40.50.150">
    <property type="entry name" value="Vaccinia Virus protein VP39"/>
    <property type="match status" value="1"/>
</dbReference>
<comment type="function">
    <text evidence="7">Specifically methylates the N4 position of cytidine in position 1402 (C1402) of 16S rRNA.</text>
</comment>
<dbReference type="EMBL" id="BOMB01000001">
    <property type="protein sequence ID" value="GID09285.1"/>
    <property type="molecule type" value="Genomic_DNA"/>
</dbReference>
<feature type="binding site" evidence="7">
    <location>
        <begin position="68"/>
        <end position="70"/>
    </location>
    <ligand>
        <name>S-adenosyl-L-methionine</name>
        <dbReference type="ChEBI" id="CHEBI:59789"/>
    </ligand>
</feature>